<evidence type="ECO:0000313" key="2">
    <source>
        <dbReference type="Proteomes" id="UP000800303"/>
    </source>
</evidence>
<evidence type="ECO:0000313" key="1">
    <source>
        <dbReference type="EMBL" id="NGZ76907.1"/>
    </source>
</evidence>
<dbReference type="RefSeq" id="WP_166276288.1">
    <property type="nucleotide sequence ID" value="NZ_JAAFGS010000006.1"/>
</dbReference>
<proteinExistence type="predicted"/>
<dbReference type="EMBL" id="JAAFGS010000006">
    <property type="protein sequence ID" value="NGZ76907.1"/>
    <property type="molecule type" value="Genomic_DNA"/>
</dbReference>
<name>A0ABX0F7U3_9BACL</name>
<gene>
    <name evidence="1" type="ORF">GYN08_16490</name>
</gene>
<comment type="caution">
    <text evidence="1">The sequence shown here is derived from an EMBL/GenBank/DDBJ whole genome shotgun (WGS) entry which is preliminary data.</text>
</comment>
<keyword evidence="2" id="KW-1185">Reference proteome</keyword>
<organism evidence="1 2">
    <name type="scientific">Saccharibacillus alkalitolerans</name>
    <dbReference type="NCBI Taxonomy" id="2705290"/>
    <lineage>
        <taxon>Bacteria</taxon>
        <taxon>Bacillati</taxon>
        <taxon>Bacillota</taxon>
        <taxon>Bacilli</taxon>
        <taxon>Bacillales</taxon>
        <taxon>Paenibacillaceae</taxon>
        <taxon>Saccharibacillus</taxon>
    </lineage>
</organism>
<accession>A0ABX0F7U3</accession>
<sequence length="279" mass="32963">MSNLNLELRIEKMNWSSNYSKREITLSQKYKFENIRLTESIIDDLHTLILQIKEDLMTLKVSIVGENYYIYITLIFDDNDPTNKIDRTLNRVKEACESYFKNLQELGLKTTSNNFDLLNEIMNENGFVFKAHQIEEWGVAEEIKQLLATQNQDFKVIQHYQSRFDGGLSGGAEDFLFFIGSSVLSGVTWDVLKGILASKFEDERTNIKSTPINNEKFKKLRREVAERTREDYRELVLTDFYQNENELICEFKIYEPTMKTIMILCDLEYQIKELKYERK</sequence>
<reference evidence="1 2" key="1">
    <citation type="submission" date="2020-01" db="EMBL/GenBank/DDBJ databases">
        <title>Polyphasic characterisation and genomic insights into a novel alkali tolerant bacterium VR-M41.</title>
        <authorList>
            <person name="Vemuluri V.R."/>
        </authorList>
    </citation>
    <scope>NUCLEOTIDE SEQUENCE [LARGE SCALE GENOMIC DNA]</scope>
    <source>
        <strain evidence="1 2">VR-M41</strain>
    </source>
</reference>
<protein>
    <submittedName>
        <fullName evidence="1">Uncharacterized protein</fullName>
    </submittedName>
</protein>
<dbReference type="Proteomes" id="UP000800303">
    <property type="component" value="Unassembled WGS sequence"/>
</dbReference>